<evidence type="ECO:0000259" key="1">
    <source>
        <dbReference type="PROSITE" id="PS50093"/>
    </source>
</evidence>
<dbReference type="GO" id="GO:0010411">
    <property type="term" value="P:xyloglucan metabolic process"/>
    <property type="evidence" value="ECO:0007669"/>
    <property type="project" value="TreeGrafter"/>
</dbReference>
<dbReference type="CDD" id="cd00146">
    <property type="entry name" value="PKD"/>
    <property type="match status" value="1"/>
</dbReference>
<gene>
    <name evidence="2" type="ORF">IPP15_05645</name>
</gene>
<dbReference type="InterPro" id="IPR035986">
    <property type="entry name" value="PKD_dom_sf"/>
</dbReference>
<dbReference type="Gene3D" id="2.60.120.260">
    <property type="entry name" value="Galactose-binding domain-like"/>
    <property type="match status" value="1"/>
</dbReference>
<feature type="domain" description="PKD" evidence="1">
    <location>
        <begin position="748"/>
        <end position="810"/>
    </location>
</feature>
<dbReference type="Gene3D" id="2.60.40.10">
    <property type="entry name" value="Immunoglobulins"/>
    <property type="match status" value="1"/>
</dbReference>
<protein>
    <submittedName>
        <fullName evidence="2">T9SS type A sorting domain-containing protein</fullName>
    </submittedName>
</protein>
<dbReference type="SUPFAM" id="SSF49299">
    <property type="entry name" value="PKD domain"/>
    <property type="match status" value="1"/>
</dbReference>
<reference evidence="2 3" key="1">
    <citation type="submission" date="2020-10" db="EMBL/GenBank/DDBJ databases">
        <title>Connecting structure to function with the recovery of over 1000 high-quality activated sludge metagenome-assembled genomes encoding full-length rRNA genes using long-read sequencing.</title>
        <authorList>
            <person name="Singleton C.M."/>
            <person name="Petriglieri F."/>
            <person name="Kristensen J.M."/>
            <person name="Kirkegaard R.H."/>
            <person name="Michaelsen T.Y."/>
            <person name="Andersen M.H."/>
            <person name="Karst S.M."/>
            <person name="Dueholm M.S."/>
            <person name="Nielsen P.H."/>
            <person name="Albertsen M."/>
        </authorList>
    </citation>
    <scope>NUCLEOTIDE SEQUENCE [LARGE SCALE GENOMIC DNA]</scope>
    <source>
        <strain evidence="2">Ribe_18-Q3-R11-54_MAXAC.273</strain>
    </source>
</reference>
<evidence type="ECO:0000313" key="3">
    <source>
        <dbReference type="Proteomes" id="UP000808337"/>
    </source>
</evidence>
<dbReference type="AlphaFoldDB" id="A0A9D7XSN6"/>
<sequence>MRKLYFITLSVAILAVGYKFWPAHDFLKEDGEDENENALEDFKGALDDYKFTSSDVDLGYIPYDKLINAVAEGQRRSALHTSGRSRNEDQTNAIWHERGPNNVGGRTRAIMIDEGDPSRNRIWVGGVGGGLWRTEDISQPDPKWKQLAYNLDNIAIGFIAQDPNDLKVIYVGTGEGYNNLDAISGAGIFKTTDDGETWSWLPSTKNSNFSNIHRVFVAPNGDVYAGTQVGGLLRSKNGGGTWEKVLGSSLSGASNNNFYDFHYNTTNQTFYASNANSLFKSTTGDRGSWTDIGTSKPGFPHDLSIVEFDVCPSDPNVMYVLGNVNSAASNTYVSNDGGASWVSRPAPGGFGDFTNGQAWYDLDIAADPFNCGRILAGGVGMQESIFQGINWASIGDGQFHVDQHFILFDPKKSGRVFFGNDGGIWMSENGGQTILTKNKGYVTTQYYCGAIHPDEGSPYILGGTQDNNTLQISQPGLSPSKSVWGGDGIFCFIDQNEPDIQIVSSQNANYGLSTDGGNQFGFGASINGEFINRSGYDDDANILYGQINTGGFFRWDIASGNVEEVNVTGQGLNVSAVKADPFVANRIYFGGGSGRVLQVDNANVGNPVQAKLIADLPGTASVSCFYMDKQTPNDMLISLFNFGATLKNIWLSTTAGDEWHSIEGDLPDMPVRWAIFDPANHDRVMLATEAGIWTTEDVDGDLTHWEPANPDNGMPYVSVYMLQVRETDKVVLAATHGRGMMTTDVFSSAAAVIVSKPVAYVGQSVVIDGSQSVNANSLDWDLGDNSTSSEPIVNHTFTQAGTYTISLTINGVIVKTKQIIILPYLDAPYETGDTGYAGDFESSPDHFAGYLVNGTGFELGSSIKPGKDGVNSGSKAWVLGPNDNLYLNNTEAYLYTPMFDFSQSGLYELKFWTKYAVENRNDGFQIEYSLDGGDSWQQLGTSGDPHWYNYHNTNIANGAFPEGKDYFTNAQLGWAQYVKDVSFLTGESTVSFRYVFKSDASEQAQGLAIDDFEVSKYEGELKTTVTSFTADYTGAQEVTINWTTGIEYQCHKFILERSYTGIGFTQINEVNALGIVSTIPQHYTSPDQSLRNVIYYRLKVINNNPAIGYYEEFYTDPIVVRRDVDPELVHAVLPNPFADRIGISFSSVINQEVTMRLFDVSGKLVREDSVIPHSVYYEMDRLRLPPGVYILSVQIGEEKPTAYKLFTAGQ</sequence>
<evidence type="ECO:0000313" key="2">
    <source>
        <dbReference type="EMBL" id="MBK9981897.1"/>
    </source>
</evidence>
<dbReference type="NCBIfam" id="TIGR04183">
    <property type="entry name" value="Por_Secre_tail"/>
    <property type="match status" value="1"/>
</dbReference>
<organism evidence="2 3">
    <name type="scientific">Candidatus Opimibacter skivensis</name>
    <dbReference type="NCBI Taxonomy" id="2982028"/>
    <lineage>
        <taxon>Bacteria</taxon>
        <taxon>Pseudomonadati</taxon>
        <taxon>Bacteroidota</taxon>
        <taxon>Saprospiria</taxon>
        <taxon>Saprospirales</taxon>
        <taxon>Saprospiraceae</taxon>
        <taxon>Candidatus Opimibacter</taxon>
    </lineage>
</organism>
<proteinExistence type="predicted"/>
<dbReference type="InterPro" id="IPR015943">
    <property type="entry name" value="WD40/YVTN_repeat-like_dom_sf"/>
</dbReference>
<dbReference type="EMBL" id="JADKGY010000001">
    <property type="protein sequence ID" value="MBK9981897.1"/>
    <property type="molecule type" value="Genomic_DNA"/>
</dbReference>
<dbReference type="Pfam" id="PF18911">
    <property type="entry name" value="PKD_4"/>
    <property type="match status" value="1"/>
</dbReference>
<dbReference type="Gene3D" id="2.130.10.10">
    <property type="entry name" value="YVTN repeat-like/Quinoprotein amine dehydrogenase"/>
    <property type="match status" value="3"/>
</dbReference>
<dbReference type="SUPFAM" id="SSF110296">
    <property type="entry name" value="Oligoxyloglucan reducing end-specific cellobiohydrolase"/>
    <property type="match status" value="3"/>
</dbReference>
<dbReference type="SMART" id="SM00089">
    <property type="entry name" value="PKD"/>
    <property type="match status" value="1"/>
</dbReference>
<dbReference type="InterPro" id="IPR000601">
    <property type="entry name" value="PKD_dom"/>
</dbReference>
<dbReference type="InterPro" id="IPR022409">
    <property type="entry name" value="PKD/Chitinase_dom"/>
</dbReference>
<dbReference type="PANTHER" id="PTHR43739:SF5">
    <property type="entry name" value="EXO-ALPHA-SIALIDASE"/>
    <property type="match status" value="1"/>
</dbReference>
<dbReference type="InterPro" id="IPR013783">
    <property type="entry name" value="Ig-like_fold"/>
</dbReference>
<dbReference type="Pfam" id="PF18962">
    <property type="entry name" value="Por_Secre_tail"/>
    <property type="match status" value="1"/>
</dbReference>
<name>A0A9D7XSN6_9BACT</name>
<dbReference type="PANTHER" id="PTHR43739">
    <property type="entry name" value="XYLOGLUCANASE (EUROFUNG)"/>
    <property type="match status" value="1"/>
</dbReference>
<accession>A0A9D7XSN6</accession>
<comment type="caution">
    <text evidence="2">The sequence shown here is derived from an EMBL/GenBank/DDBJ whole genome shotgun (WGS) entry which is preliminary data.</text>
</comment>
<dbReference type="InterPro" id="IPR052025">
    <property type="entry name" value="Xyloglucanase_GH74"/>
</dbReference>
<dbReference type="Proteomes" id="UP000808337">
    <property type="component" value="Unassembled WGS sequence"/>
</dbReference>
<dbReference type="InterPro" id="IPR026444">
    <property type="entry name" value="Secre_tail"/>
</dbReference>
<dbReference type="PROSITE" id="PS50093">
    <property type="entry name" value="PKD"/>
    <property type="match status" value="1"/>
</dbReference>